<dbReference type="PANTHER" id="PTHR37049:SF4">
    <property type="entry name" value="RHODANESE DOMAIN-CONTAINING PROTEIN"/>
    <property type="match status" value="1"/>
</dbReference>
<dbReference type="EMBL" id="BQFW01000008">
    <property type="protein sequence ID" value="GJJ73582.1"/>
    <property type="molecule type" value="Genomic_DNA"/>
</dbReference>
<dbReference type="InterPro" id="IPR005151">
    <property type="entry name" value="Tail-specific_protease"/>
</dbReference>
<dbReference type="InterPro" id="IPR052766">
    <property type="entry name" value="S41A_metabolite_peptidase"/>
</dbReference>
<sequence length="641" mass="69999">MKFTALLSLAAAVCVVSAANTTDPCAALANEATAKAITLDTTRACYNSFKFDKEIAAKTIESLENLWTNFYPFIDSAQQHSGSPFVTPKVNLLAELKKIKEHKWKNDYEFHNALHLLVASLNDGHASYSPGCYQSVLIRQPISLYAPVIDGRQDVRVFSASSSFPGVPANDITDCVVSHIDGKPAFQTIQEFADLTSGISKDPSVRLADTLAATLWQGDWFATVGGFSARTDVPKKNSMKYTIQCPKQKVQKIDVPYYSQPRFNAGAFTDSKSYWKNLCSASPPASKKTNGDHKLRGINGDKLAPATETLLARGVEKIGGSSHGPKDGTGSAPAPAIISHATQVSSTANALFYILNNTKTKTGVIVLNSEEPSQTGYQDFINGLTALQKAGAKKIILDVTFNGGGSVDYAYFLNSLFFPTAEPYFVMDIRSNKYVQGAAKIASAHANFGSLFDARNYENEKTHKPFTDSSMFTKPVTMTRAGRKDTYSQKNYFPYGPWPKASAFPWKASDLSIVSNGWCGSACTMVVSRFNIVHKVKTYVIGGYHKRPMSYFSFPGGFVMDNTDLVSEIQALNYTAKGAPSNLPTSADARIPVGEIYASVKTNTPLEYDPKFFPAQVHLDFDAQTARHPDLVWLKIAADFK</sequence>
<name>A0A9P3LWZ7_9FUNG</name>
<evidence type="ECO:0000259" key="2">
    <source>
        <dbReference type="Pfam" id="PF03572"/>
    </source>
</evidence>
<dbReference type="InterPro" id="IPR029045">
    <property type="entry name" value="ClpP/crotonase-like_dom_sf"/>
</dbReference>
<keyword evidence="4" id="KW-1185">Reference proteome</keyword>
<dbReference type="SUPFAM" id="SSF52096">
    <property type="entry name" value="ClpP/crotonase"/>
    <property type="match status" value="1"/>
</dbReference>
<feature type="signal peptide" evidence="1">
    <location>
        <begin position="1"/>
        <end position="18"/>
    </location>
</feature>
<reference evidence="3" key="2">
    <citation type="journal article" date="2022" name="Microbiol. Resour. Announc.">
        <title>Whole-Genome Sequence of Entomortierella parvispora E1425, a Mucoromycotan Fungus Associated with Burkholderiaceae-Related Endosymbiotic Bacteria.</title>
        <authorList>
            <person name="Herlambang A."/>
            <person name="Guo Y."/>
            <person name="Takashima Y."/>
            <person name="Narisawa K."/>
            <person name="Ohta H."/>
            <person name="Nishizawa T."/>
        </authorList>
    </citation>
    <scope>NUCLEOTIDE SEQUENCE</scope>
    <source>
        <strain evidence="3">E1425</strain>
    </source>
</reference>
<accession>A0A9P3LWZ7</accession>
<protein>
    <recommendedName>
        <fullName evidence="2">Tail specific protease domain-containing protein</fullName>
    </recommendedName>
</protein>
<dbReference type="Pfam" id="PF03572">
    <property type="entry name" value="Peptidase_S41"/>
    <property type="match status" value="1"/>
</dbReference>
<organism evidence="3 4">
    <name type="scientific">Entomortierella parvispora</name>
    <dbReference type="NCBI Taxonomy" id="205924"/>
    <lineage>
        <taxon>Eukaryota</taxon>
        <taxon>Fungi</taxon>
        <taxon>Fungi incertae sedis</taxon>
        <taxon>Mucoromycota</taxon>
        <taxon>Mortierellomycotina</taxon>
        <taxon>Mortierellomycetes</taxon>
        <taxon>Mortierellales</taxon>
        <taxon>Mortierellaceae</taxon>
        <taxon>Entomortierella</taxon>
    </lineage>
</organism>
<dbReference type="GO" id="GO:0006508">
    <property type="term" value="P:proteolysis"/>
    <property type="evidence" value="ECO:0007669"/>
    <property type="project" value="InterPro"/>
</dbReference>
<proteinExistence type="predicted"/>
<evidence type="ECO:0000256" key="1">
    <source>
        <dbReference type="SAM" id="SignalP"/>
    </source>
</evidence>
<evidence type="ECO:0000313" key="4">
    <source>
        <dbReference type="Proteomes" id="UP000827284"/>
    </source>
</evidence>
<reference evidence="3" key="1">
    <citation type="submission" date="2021-11" db="EMBL/GenBank/DDBJ databases">
        <authorList>
            <person name="Herlambang A."/>
            <person name="Guo Y."/>
            <person name="Takashima Y."/>
            <person name="Nishizawa T."/>
        </authorList>
    </citation>
    <scope>NUCLEOTIDE SEQUENCE</scope>
    <source>
        <strain evidence="3">E1425</strain>
    </source>
</reference>
<keyword evidence="1" id="KW-0732">Signal</keyword>
<evidence type="ECO:0000313" key="3">
    <source>
        <dbReference type="EMBL" id="GJJ73582.1"/>
    </source>
</evidence>
<dbReference type="PANTHER" id="PTHR37049">
    <property type="entry name" value="PEPTIDASE S41 FAMILY PROTEIN"/>
    <property type="match status" value="1"/>
</dbReference>
<dbReference type="Gene3D" id="3.90.226.10">
    <property type="entry name" value="2-enoyl-CoA Hydratase, Chain A, domain 1"/>
    <property type="match status" value="1"/>
</dbReference>
<feature type="domain" description="Tail specific protease" evidence="2">
    <location>
        <begin position="361"/>
        <end position="427"/>
    </location>
</feature>
<dbReference type="OrthoDB" id="27214at2759"/>
<dbReference type="AlphaFoldDB" id="A0A9P3LWZ7"/>
<comment type="caution">
    <text evidence="3">The sequence shown here is derived from an EMBL/GenBank/DDBJ whole genome shotgun (WGS) entry which is preliminary data.</text>
</comment>
<feature type="chain" id="PRO_5040465803" description="Tail specific protease domain-containing protein" evidence="1">
    <location>
        <begin position="19"/>
        <end position="641"/>
    </location>
</feature>
<gene>
    <name evidence="3" type="ORF">EMPS_05940</name>
</gene>
<dbReference type="Proteomes" id="UP000827284">
    <property type="component" value="Unassembled WGS sequence"/>
</dbReference>
<dbReference type="GO" id="GO:0008236">
    <property type="term" value="F:serine-type peptidase activity"/>
    <property type="evidence" value="ECO:0007669"/>
    <property type="project" value="InterPro"/>
</dbReference>